<evidence type="ECO:0000256" key="2">
    <source>
        <dbReference type="ARBA" id="ARBA00022862"/>
    </source>
</evidence>
<name>F2N869_CORGP</name>
<dbReference type="PANTHER" id="PTHR43110">
    <property type="entry name" value="THIOL PEROXIDASE"/>
    <property type="match status" value="1"/>
</dbReference>
<dbReference type="InterPro" id="IPR050455">
    <property type="entry name" value="Tpx_Peroxidase_subfamily"/>
</dbReference>
<gene>
    <name evidence="6" type="ordered locus">Corgl_1146</name>
</gene>
<dbReference type="HOGENOM" id="CLU_042529_12_0_11"/>
<dbReference type="InterPro" id="IPR013740">
    <property type="entry name" value="Redoxin"/>
</dbReference>
<keyword evidence="6" id="KW-0560">Oxidoreductase</keyword>
<dbReference type="PROSITE" id="PS51352">
    <property type="entry name" value="THIOREDOXIN_2"/>
    <property type="match status" value="1"/>
</dbReference>
<evidence type="ECO:0000256" key="3">
    <source>
        <dbReference type="ARBA" id="ARBA00023157"/>
    </source>
</evidence>
<proteinExistence type="predicted"/>
<organism evidence="6 7">
    <name type="scientific">Coriobacterium glomerans (strain ATCC 49209 / DSM 20642 / JCM 10262 / PW2)</name>
    <dbReference type="NCBI Taxonomy" id="700015"/>
    <lineage>
        <taxon>Bacteria</taxon>
        <taxon>Bacillati</taxon>
        <taxon>Actinomycetota</taxon>
        <taxon>Coriobacteriia</taxon>
        <taxon>Coriobacteriales</taxon>
        <taxon>Coriobacteriaceae</taxon>
        <taxon>Coriobacterium</taxon>
    </lineage>
</organism>
<sequence length="160" mass="17460">MTYEITLHGQPIARIDPVTSGDAPDFTLTDLSGRDVTLSALRGTVLISTFPDINTKTCSLQTKRFNVEASERDDIDFLSISTNTPDEQRTWCAAEGVDMTVLSDTGDFGKAYGLLLDEGPLAGDLARAVLVVRNGEIVYSEIVQEISDEPNYRTALEATR</sequence>
<dbReference type="Proteomes" id="UP000006851">
    <property type="component" value="Chromosome"/>
</dbReference>
<keyword evidence="3" id="KW-1015">Disulfide bond</keyword>
<dbReference type="SUPFAM" id="SSF52833">
    <property type="entry name" value="Thioredoxin-like"/>
    <property type="match status" value="1"/>
</dbReference>
<dbReference type="InterPro" id="IPR013766">
    <property type="entry name" value="Thioredoxin_domain"/>
</dbReference>
<dbReference type="AlphaFoldDB" id="F2N869"/>
<dbReference type="EMBL" id="CP002628">
    <property type="protein sequence ID" value="AEB07252.1"/>
    <property type="molecule type" value="Genomic_DNA"/>
</dbReference>
<keyword evidence="7" id="KW-1185">Reference proteome</keyword>
<evidence type="ECO:0000256" key="4">
    <source>
        <dbReference type="ARBA" id="ARBA00023284"/>
    </source>
</evidence>
<dbReference type="Pfam" id="PF08534">
    <property type="entry name" value="Redoxin"/>
    <property type="match status" value="1"/>
</dbReference>
<dbReference type="InterPro" id="IPR002065">
    <property type="entry name" value="TPX"/>
</dbReference>
<dbReference type="PANTHER" id="PTHR43110:SF1">
    <property type="entry name" value="THIOL PEROXIDASE"/>
    <property type="match status" value="1"/>
</dbReference>
<reference evidence="7" key="1">
    <citation type="journal article" date="2013" name="Stand. Genomic Sci.">
        <title>Complete genome sequence of Coriobacterium glomerans type strain (PW2(T)) from the midgut of Pyrrhocoris apterus L. (red soldier bug).</title>
        <authorList>
            <person name="Stackebrandt E."/>
            <person name="Zeytun A."/>
            <person name="Lapidus A."/>
            <person name="Nolan M."/>
            <person name="Lucas S."/>
            <person name="Hammon N."/>
            <person name="Deshpande S."/>
            <person name="Cheng J.F."/>
            <person name="Tapia R."/>
            <person name="Goodwin L.A."/>
            <person name="Pitluck S."/>
            <person name="Liolios K."/>
            <person name="Pagani I."/>
            <person name="Ivanova N."/>
            <person name="Mavromatis K."/>
            <person name="Mikhailova N."/>
            <person name="Huntemann M."/>
            <person name="Pati A."/>
            <person name="Chen A."/>
            <person name="Palaniappan K."/>
            <person name="Chang Y.J."/>
            <person name="Land M."/>
            <person name="Hauser L."/>
            <person name="Rohde M."/>
            <person name="Pukall R."/>
            <person name="Goker M."/>
            <person name="Detter J.C."/>
            <person name="Woyke T."/>
            <person name="Bristow J."/>
            <person name="Eisen J.A."/>
            <person name="Markowitz V."/>
            <person name="Hugenholtz P."/>
            <person name="Kyrpides N.C."/>
            <person name="Klenk H.P."/>
        </authorList>
    </citation>
    <scope>NUCLEOTIDE SEQUENCE</scope>
    <source>
        <strain evidence="7">ATCC 49209 / DSM 20642 / JCM 10262 / PW2</strain>
    </source>
</reference>
<dbReference type="RefSeq" id="WP_013708995.1">
    <property type="nucleotide sequence ID" value="NC_015389.1"/>
</dbReference>
<dbReference type="STRING" id="700015.Corgl_1146"/>
<dbReference type="InterPro" id="IPR036249">
    <property type="entry name" value="Thioredoxin-like_sf"/>
</dbReference>
<evidence type="ECO:0000256" key="1">
    <source>
        <dbReference type="ARBA" id="ARBA00022559"/>
    </source>
</evidence>
<keyword evidence="2" id="KW-0049">Antioxidant</keyword>
<dbReference type="GO" id="GO:0004130">
    <property type="term" value="F:cytochrome-c peroxidase activity"/>
    <property type="evidence" value="ECO:0007669"/>
    <property type="project" value="UniProtKB-EC"/>
</dbReference>
<accession>F2N869</accession>
<dbReference type="eggNOG" id="COG2077">
    <property type="taxonomic scope" value="Bacteria"/>
</dbReference>
<keyword evidence="4" id="KW-0676">Redox-active center</keyword>
<evidence type="ECO:0000313" key="7">
    <source>
        <dbReference type="Proteomes" id="UP000006851"/>
    </source>
</evidence>
<dbReference type="KEGG" id="cgo:Corgl_1146"/>
<dbReference type="CDD" id="cd03014">
    <property type="entry name" value="PRX_Atyp2cys"/>
    <property type="match status" value="1"/>
</dbReference>
<protein>
    <submittedName>
        <fullName evidence="6">Thiol peroxidase (Atypical 2-Cys peroxiredoxin)</fullName>
        <ecNumber evidence="6">1.11.1.5</ecNumber>
    </submittedName>
</protein>
<dbReference type="OrthoDB" id="9781543at2"/>
<keyword evidence="1 6" id="KW-0575">Peroxidase</keyword>
<dbReference type="GO" id="GO:0008379">
    <property type="term" value="F:thioredoxin peroxidase activity"/>
    <property type="evidence" value="ECO:0007669"/>
    <property type="project" value="InterPro"/>
</dbReference>
<evidence type="ECO:0000259" key="5">
    <source>
        <dbReference type="PROSITE" id="PS51352"/>
    </source>
</evidence>
<evidence type="ECO:0000313" key="6">
    <source>
        <dbReference type="EMBL" id="AEB07252.1"/>
    </source>
</evidence>
<dbReference type="EC" id="1.11.1.5" evidence="6"/>
<feature type="domain" description="Thioredoxin" evidence="5">
    <location>
        <begin position="17"/>
        <end position="160"/>
    </location>
</feature>
<dbReference type="Gene3D" id="3.40.30.10">
    <property type="entry name" value="Glutaredoxin"/>
    <property type="match status" value="1"/>
</dbReference>